<evidence type="ECO:0000313" key="2">
    <source>
        <dbReference type="EMBL" id="VFQ66161.1"/>
    </source>
</evidence>
<evidence type="ECO:0000256" key="1">
    <source>
        <dbReference type="SAM" id="MobiDB-lite"/>
    </source>
</evidence>
<gene>
    <name evidence="2" type="ORF">CCAM_LOCUS7937</name>
</gene>
<keyword evidence="3" id="KW-1185">Reference proteome</keyword>
<feature type="region of interest" description="Disordered" evidence="1">
    <location>
        <begin position="69"/>
        <end position="93"/>
    </location>
</feature>
<dbReference type="EMBL" id="OOIL02000526">
    <property type="protein sequence ID" value="VFQ66161.1"/>
    <property type="molecule type" value="Genomic_DNA"/>
</dbReference>
<dbReference type="Proteomes" id="UP000595140">
    <property type="component" value="Unassembled WGS sequence"/>
</dbReference>
<organism evidence="2 3">
    <name type="scientific">Cuscuta campestris</name>
    <dbReference type="NCBI Taxonomy" id="132261"/>
    <lineage>
        <taxon>Eukaryota</taxon>
        <taxon>Viridiplantae</taxon>
        <taxon>Streptophyta</taxon>
        <taxon>Embryophyta</taxon>
        <taxon>Tracheophyta</taxon>
        <taxon>Spermatophyta</taxon>
        <taxon>Magnoliopsida</taxon>
        <taxon>eudicotyledons</taxon>
        <taxon>Gunneridae</taxon>
        <taxon>Pentapetalae</taxon>
        <taxon>asterids</taxon>
        <taxon>lamiids</taxon>
        <taxon>Solanales</taxon>
        <taxon>Convolvulaceae</taxon>
        <taxon>Cuscuteae</taxon>
        <taxon>Cuscuta</taxon>
        <taxon>Cuscuta subgen. Grammica</taxon>
        <taxon>Cuscuta sect. Cleistogrammica</taxon>
    </lineage>
</organism>
<feature type="compositionally biased region" description="Acidic residues" evidence="1">
    <location>
        <begin position="74"/>
        <end position="93"/>
    </location>
</feature>
<name>A0A484KJQ3_9ASTE</name>
<protein>
    <submittedName>
        <fullName evidence="2">Uncharacterized protein</fullName>
    </submittedName>
</protein>
<proteinExistence type="predicted"/>
<sequence length="93" mass="10338">MEQMDKLVVEWLKTGPGAQWMVRESEKTFNCGLFRAQLVFRDKLARLPKGISLPDLGLPPPCCAFAEFDPSPYLDEESSSASDDEEESVALGD</sequence>
<evidence type="ECO:0000313" key="3">
    <source>
        <dbReference type="Proteomes" id="UP000595140"/>
    </source>
</evidence>
<accession>A0A484KJQ3</accession>
<dbReference type="AlphaFoldDB" id="A0A484KJQ3"/>
<reference evidence="2 3" key="1">
    <citation type="submission" date="2018-04" db="EMBL/GenBank/DDBJ databases">
        <authorList>
            <person name="Vogel A."/>
        </authorList>
    </citation>
    <scope>NUCLEOTIDE SEQUENCE [LARGE SCALE GENOMIC DNA]</scope>
</reference>